<comment type="function">
    <text evidence="7">Destroys radicals which are normally produced within the cells and which are toxic to biological systems. May play a role in favoring mycobacterial survival in phagocytes.</text>
</comment>
<dbReference type="InterPro" id="IPR036423">
    <property type="entry name" value="SOD-like_Cu/Zn_dom_sf"/>
</dbReference>
<evidence type="ECO:0000256" key="1">
    <source>
        <dbReference type="ARBA" id="ARBA00010457"/>
    </source>
</evidence>
<evidence type="ECO:0000256" key="7">
    <source>
        <dbReference type="ARBA" id="ARBA00024900"/>
    </source>
</evidence>
<comment type="catalytic activity">
    <reaction evidence="8">
        <text>2 superoxide + 2 H(+) = H2O2 + O2</text>
        <dbReference type="Rhea" id="RHEA:20696"/>
        <dbReference type="ChEBI" id="CHEBI:15378"/>
        <dbReference type="ChEBI" id="CHEBI:15379"/>
        <dbReference type="ChEBI" id="CHEBI:16240"/>
        <dbReference type="ChEBI" id="CHEBI:18421"/>
        <dbReference type="EC" id="1.15.1.1"/>
    </reaction>
</comment>
<dbReference type="EC" id="1.15.1.1" evidence="8"/>
<evidence type="ECO:0000256" key="6">
    <source>
        <dbReference type="ARBA" id="ARBA00023157"/>
    </source>
</evidence>
<organism evidence="12 13">
    <name type="scientific">Cytobacillus oceanisediminis</name>
    <dbReference type="NCBI Taxonomy" id="665099"/>
    <lineage>
        <taxon>Bacteria</taxon>
        <taxon>Bacillati</taxon>
        <taxon>Bacillota</taxon>
        <taxon>Bacilli</taxon>
        <taxon>Bacillales</taxon>
        <taxon>Bacillaceae</taxon>
        <taxon>Cytobacillus</taxon>
    </lineage>
</organism>
<keyword evidence="5 8" id="KW-0186">Copper</keyword>
<dbReference type="Gene3D" id="2.60.40.200">
    <property type="entry name" value="Superoxide dismutase, copper/zinc binding domain"/>
    <property type="match status" value="1"/>
</dbReference>
<evidence type="ECO:0000256" key="10">
    <source>
        <dbReference type="SAM" id="SignalP"/>
    </source>
</evidence>
<dbReference type="PANTHER" id="PTHR10003">
    <property type="entry name" value="SUPEROXIDE DISMUTASE CU-ZN -RELATED"/>
    <property type="match status" value="1"/>
</dbReference>
<dbReference type="CDD" id="cd00305">
    <property type="entry name" value="Cu-Zn_Superoxide_Dismutase"/>
    <property type="match status" value="1"/>
</dbReference>
<keyword evidence="4 8" id="KW-0862">Zinc</keyword>
<evidence type="ECO:0000256" key="9">
    <source>
        <dbReference type="SAM" id="MobiDB-lite"/>
    </source>
</evidence>
<feature type="domain" description="Superoxide dismutase copper/zinc binding" evidence="11">
    <location>
        <begin position="37"/>
        <end position="167"/>
    </location>
</feature>
<evidence type="ECO:0000256" key="5">
    <source>
        <dbReference type="ARBA" id="ARBA00023008"/>
    </source>
</evidence>
<dbReference type="Proteomes" id="UP000247150">
    <property type="component" value="Unassembled WGS sequence"/>
</dbReference>
<dbReference type="FunFam" id="2.60.40.200:FF:000005">
    <property type="entry name" value="Superoxide dismutase [Cu-Zn]"/>
    <property type="match status" value="1"/>
</dbReference>
<evidence type="ECO:0000256" key="2">
    <source>
        <dbReference type="ARBA" id="ARBA00022723"/>
    </source>
</evidence>
<comment type="cofactor">
    <cofactor evidence="8">
        <name>Zn(2+)</name>
        <dbReference type="ChEBI" id="CHEBI:29105"/>
    </cofactor>
    <text evidence="8">Binds 1 zinc ion per subunit.</text>
</comment>
<dbReference type="EMBL" id="QGTW01000004">
    <property type="protein sequence ID" value="PWW29739.1"/>
    <property type="molecule type" value="Genomic_DNA"/>
</dbReference>
<dbReference type="SUPFAM" id="SSF49329">
    <property type="entry name" value="Cu,Zn superoxide dismutase-like"/>
    <property type="match status" value="1"/>
</dbReference>
<evidence type="ECO:0000256" key="3">
    <source>
        <dbReference type="ARBA" id="ARBA00022729"/>
    </source>
</evidence>
<proteinExistence type="inferred from homology"/>
<keyword evidence="2 8" id="KW-0479">Metal-binding</keyword>
<dbReference type="InterPro" id="IPR024134">
    <property type="entry name" value="SOD_Cu/Zn_/chaperone"/>
</dbReference>
<sequence>MRKAWMLVFVLFLAGCAEENITNTEVEMFNAVGDSLGTIKVEEQSSGVMLSLDLNGLPPGEHAIHIHEEAKCEPPDFKSAGNHFNPDNKEHGLLHPKGAHAGDLPNLIVEDDGKVKVDLMAPQVTLKDGKTSLLTKEGTSIVIHEGMDDGMTSPAGDSGERIACGRISKDKDEKGQKKAQDDQTTEG</sequence>
<name>A0A2V2ZZ17_9BACI</name>
<keyword evidence="3 10" id="KW-0732">Signal</keyword>
<feature type="region of interest" description="Disordered" evidence="9">
    <location>
        <begin position="146"/>
        <end position="187"/>
    </location>
</feature>
<accession>A0A2V2ZZ17</accession>
<evidence type="ECO:0000313" key="12">
    <source>
        <dbReference type="EMBL" id="PWW29739.1"/>
    </source>
</evidence>
<dbReference type="RefSeq" id="WP_110064782.1">
    <property type="nucleotide sequence ID" value="NZ_QGTW01000004.1"/>
</dbReference>
<feature type="signal peptide" evidence="10">
    <location>
        <begin position="1"/>
        <end position="19"/>
    </location>
</feature>
<dbReference type="AlphaFoldDB" id="A0A2V2ZZ17"/>
<evidence type="ECO:0000313" key="13">
    <source>
        <dbReference type="Proteomes" id="UP000247150"/>
    </source>
</evidence>
<comment type="similarity">
    <text evidence="1 8">Belongs to the Cu-Zn superoxide dismutase family.</text>
</comment>
<keyword evidence="8" id="KW-0560">Oxidoreductase</keyword>
<dbReference type="InterPro" id="IPR018152">
    <property type="entry name" value="SOD_Cu/Zn_BS"/>
</dbReference>
<feature type="compositionally biased region" description="Basic and acidic residues" evidence="9">
    <location>
        <begin position="167"/>
        <end position="181"/>
    </location>
</feature>
<reference evidence="12 13" key="1">
    <citation type="submission" date="2018-05" db="EMBL/GenBank/DDBJ databases">
        <title>Freshwater and sediment microbial communities from various areas in North America, analyzing microbe dynamics in response to fracking.</title>
        <authorList>
            <person name="Lamendella R."/>
        </authorList>
    </citation>
    <scope>NUCLEOTIDE SEQUENCE [LARGE SCALE GENOMIC DNA]</scope>
    <source>
        <strain evidence="12 13">15_TX</strain>
    </source>
</reference>
<keyword evidence="6" id="KW-1015">Disulfide bond</keyword>
<dbReference type="PROSITE" id="PS00332">
    <property type="entry name" value="SOD_CU_ZN_2"/>
    <property type="match status" value="1"/>
</dbReference>
<evidence type="ECO:0000256" key="8">
    <source>
        <dbReference type="RuleBase" id="RU000393"/>
    </source>
</evidence>
<dbReference type="GO" id="GO:0004784">
    <property type="term" value="F:superoxide dismutase activity"/>
    <property type="evidence" value="ECO:0007669"/>
    <property type="project" value="UniProtKB-EC"/>
</dbReference>
<dbReference type="OrthoDB" id="9792957at2"/>
<feature type="chain" id="PRO_5038983430" description="Superoxide dismutase [Cu-Zn]" evidence="10">
    <location>
        <begin position="20"/>
        <end position="187"/>
    </location>
</feature>
<dbReference type="GO" id="GO:0005507">
    <property type="term" value="F:copper ion binding"/>
    <property type="evidence" value="ECO:0007669"/>
    <property type="project" value="InterPro"/>
</dbReference>
<protein>
    <recommendedName>
        <fullName evidence="8">Superoxide dismutase [Cu-Zn]</fullName>
        <ecNumber evidence="8">1.15.1.1</ecNumber>
    </recommendedName>
</protein>
<comment type="cofactor">
    <cofactor evidence="8">
        <name>Cu cation</name>
        <dbReference type="ChEBI" id="CHEBI:23378"/>
    </cofactor>
    <text evidence="8">Binds 1 copper ion per subunit.</text>
</comment>
<dbReference type="InterPro" id="IPR001424">
    <property type="entry name" value="SOD_Cu_Zn_dom"/>
</dbReference>
<dbReference type="Pfam" id="PF00080">
    <property type="entry name" value="Sod_Cu"/>
    <property type="match status" value="1"/>
</dbReference>
<gene>
    <name evidence="12" type="ORF">DFO73_104382</name>
</gene>
<evidence type="ECO:0000256" key="4">
    <source>
        <dbReference type="ARBA" id="ARBA00022833"/>
    </source>
</evidence>
<dbReference type="PROSITE" id="PS51257">
    <property type="entry name" value="PROKAR_LIPOPROTEIN"/>
    <property type="match status" value="1"/>
</dbReference>
<comment type="caution">
    <text evidence="12">The sequence shown here is derived from an EMBL/GenBank/DDBJ whole genome shotgun (WGS) entry which is preliminary data.</text>
</comment>
<evidence type="ECO:0000259" key="11">
    <source>
        <dbReference type="Pfam" id="PF00080"/>
    </source>
</evidence>